<dbReference type="InterPro" id="IPR036047">
    <property type="entry name" value="F-box-like_dom_sf"/>
</dbReference>
<reference evidence="2 3" key="1">
    <citation type="journal article" date="2018" name="Mol. Plant">
        <title>The genome of Artemisia annua provides insight into the evolution of Asteraceae family and artemisinin biosynthesis.</title>
        <authorList>
            <person name="Shen Q."/>
            <person name="Zhang L."/>
            <person name="Liao Z."/>
            <person name="Wang S."/>
            <person name="Yan T."/>
            <person name="Shi P."/>
            <person name="Liu M."/>
            <person name="Fu X."/>
            <person name="Pan Q."/>
            <person name="Wang Y."/>
            <person name="Lv Z."/>
            <person name="Lu X."/>
            <person name="Zhang F."/>
            <person name="Jiang W."/>
            <person name="Ma Y."/>
            <person name="Chen M."/>
            <person name="Hao X."/>
            <person name="Li L."/>
            <person name="Tang Y."/>
            <person name="Lv G."/>
            <person name="Zhou Y."/>
            <person name="Sun X."/>
            <person name="Brodelius P.E."/>
            <person name="Rose J.K.C."/>
            <person name="Tang K."/>
        </authorList>
    </citation>
    <scope>NUCLEOTIDE SEQUENCE [LARGE SCALE GENOMIC DNA]</scope>
    <source>
        <strain evidence="3">cv. Huhao1</strain>
        <tissue evidence="2">Leaf</tissue>
    </source>
</reference>
<dbReference type="STRING" id="35608.A0A2U1PG35"/>
<dbReference type="PANTHER" id="PTHR31672">
    <property type="entry name" value="BNACNNG10540D PROTEIN"/>
    <property type="match status" value="1"/>
</dbReference>
<dbReference type="InterPro" id="IPR006527">
    <property type="entry name" value="F-box-assoc_dom_typ1"/>
</dbReference>
<feature type="domain" description="F-box" evidence="1">
    <location>
        <begin position="1"/>
        <end position="45"/>
    </location>
</feature>
<dbReference type="Pfam" id="PF07734">
    <property type="entry name" value="FBA_1"/>
    <property type="match status" value="1"/>
</dbReference>
<dbReference type="SUPFAM" id="SSF81383">
    <property type="entry name" value="F-box domain"/>
    <property type="match status" value="1"/>
</dbReference>
<dbReference type="PROSITE" id="PS50181">
    <property type="entry name" value="FBOX"/>
    <property type="match status" value="1"/>
</dbReference>
<gene>
    <name evidence="2" type="ORF">CTI12_AA156910</name>
</gene>
<sequence>MSDNIPFDIQVDIMNRLPVKSLMQFRSLSKSWKAAIDCNDFIRRYGFHEVENRNFILTYKLDNMGLLFNVDDNLGFTTINTDLMLHTLKPVATSEGVWCFSYTDNVMIVLWNPSIKRSVGVSVPSYMDQPDSPKMVLGFGVRPDTLDPTILKINYPYYGEGPWYVSVFTLSSGRWTILGNNHLPRQTIRLKRSGQACVGGKIYWPASERFVTDHGGVYKIYMLVSFDLITHRFRVVNLPEQLSDLIPFPFTISHLGNSLVVSSSYYLEDIRFLCAWALEIVGGFITSFQMLFNIPFPVDHVLKLLGFTKDEEPIVEANVSQQLRRSLQVFVPNAESFQNVGVEGDSGSFAVGHIKESLILFNFNHRELIGGFNLMRPSSENLGTLRKVFDHETTLDRSIVVSPNCFIGHEDLVIA</sequence>
<proteinExistence type="predicted"/>
<evidence type="ECO:0000313" key="3">
    <source>
        <dbReference type="Proteomes" id="UP000245207"/>
    </source>
</evidence>
<dbReference type="Pfam" id="PF00646">
    <property type="entry name" value="F-box"/>
    <property type="match status" value="1"/>
</dbReference>
<dbReference type="PANTHER" id="PTHR31672:SF10">
    <property type="entry name" value="F-BOX DOMAIN-CONTAINING PROTEIN"/>
    <property type="match status" value="1"/>
</dbReference>
<evidence type="ECO:0000313" key="2">
    <source>
        <dbReference type="EMBL" id="PWA84700.1"/>
    </source>
</evidence>
<dbReference type="EMBL" id="PKPP01001202">
    <property type="protein sequence ID" value="PWA84700.1"/>
    <property type="molecule type" value="Genomic_DNA"/>
</dbReference>
<comment type="caution">
    <text evidence="2">The sequence shown here is derived from an EMBL/GenBank/DDBJ whole genome shotgun (WGS) entry which is preliminary data.</text>
</comment>
<accession>A0A2U1PG35</accession>
<organism evidence="2 3">
    <name type="scientific">Artemisia annua</name>
    <name type="common">Sweet wormwood</name>
    <dbReference type="NCBI Taxonomy" id="35608"/>
    <lineage>
        <taxon>Eukaryota</taxon>
        <taxon>Viridiplantae</taxon>
        <taxon>Streptophyta</taxon>
        <taxon>Embryophyta</taxon>
        <taxon>Tracheophyta</taxon>
        <taxon>Spermatophyta</taxon>
        <taxon>Magnoliopsida</taxon>
        <taxon>eudicotyledons</taxon>
        <taxon>Gunneridae</taxon>
        <taxon>Pentapetalae</taxon>
        <taxon>asterids</taxon>
        <taxon>campanulids</taxon>
        <taxon>Asterales</taxon>
        <taxon>Asteraceae</taxon>
        <taxon>Asteroideae</taxon>
        <taxon>Anthemideae</taxon>
        <taxon>Artemisiinae</taxon>
        <taxon>Artemisia</taxon>
    </lineage>
</organism>
<dbReference type="Proteomes" id="UP000245207">
    <property type="component" value="Unassembled WGS sequence"/>
</dbReference>
<dbReference type="InterPro" id="IPR050796">
    <property type="entry name" value="SCF_F-box_component"/>
</dbReference>
<dbReference type="SMART" id="SM00256">
    <property type="entry name" value="FBOX"/>
    <property type="match status" value="1"/>
</dbReference>
<keyword evidence="3" id="KW-1185">Reference proteome</keyword>
<name>A0A2U1PG35_ARTAN</name>
<dbReference type="OrthoDB" id="2095648at2759"/>
<dbReference type="AlphaFoldDB" id="A0A2U1PG35"/>
<evidence type="ECO:0000259" key="1">
    <source>
        <dbReference type="PROSITE" id="PS50181"/>
    </source>
</evidence>
<protein>
    <submittedName>
        <fullName evidence="2">F-box domain-containing protein</fullName>
    </submittedName>
</protein>
<dbReference type="InterPro" id="IPR001810">
    <property type="entry name" value="F-box_dom"/>
</dbReference>